<evidence type="ECO:0000256" key="1">
    <source>
        <dbReference type="SAM" id="MobiDB-lite"/>
    </source>
</evidence>
<dbReference type="RefSeq" id="WP_348954988.1">
    <property type="nucleotide sequence ID" value="NZ_JBDZYD010000013.1"/>
</dbReference>
<dbReference type="EMBL" id="JBDZYD010000013">
    <property type="protein sequence ID" value="MEQ0563942.1"/>
    <property type="molecule type" value="Genomic_DNA"/>
</dbReference>
<organism evidence="2 3">
    <name type="scientific">Amycolatopsis melonis</name>
    <dbReference type="NCBI Taxonomy" id="3156488"/>
    <lineage>
        <taxon>Bacteria</taxon>
        <taxon>Bacillati</taxon>
        <taxon>Actinomycetota</taxon>
        <taxon>Actinomycetes</taxon>
        <taxon>Pseudonocardiales</taxon>
        <taxon>Pseudonocardiaceae</taxon>
        <taxon>Amycolatopsis</taxon>
    </lineage>
</organism>
<comment type="caution">
    <text evidence="2">The sequence shown here is derived from an EMBL/GenBank/DDBJ whole genome shotgun (WGS) entry which is preliminary data.</text>
</comment>
<evidence type="ECO:0000313" key="2">
    <source>
        <dbReference type="EMBL" id="MEQ0563942.1"/>
    </source>
</evidence>
<dbReference type="InterPro" id="IPR036894">
    <property type="entry name" value="YbaB-like_sf"/>
</dbReference>
<feature type="compositionally biased region" description="Basic and acidic residues" evidence="1">
    <location>
        <begin position="18"/>
        <end position="27"/>
    </location>
</feature>
<keyword evidence="3" id="KW-1185">Reference proteome</keyword>
<dbReference type="Proteomes" id="UP001440984">
    <property type="component" value="Unassembled WGS sequence"/>
</dbReference>
<accession>A0ABV0LNR2</accession>
<sequence length="242" mass="25698">MPDDDSWAFEAETDLWDDGERPAPKAEDEPEPAGPTGRDPDAVVTVTVSPEGAVERVRLADDWKSRVDPRGLDTNVLAAANAATIEASSRQAREIRENPPPPPRADQDETPLNAQDVLRLTDAVNAELEEFAAQVSAVGTGIVSGESSGGHVSGTAQGGRYLSLELDPTWASIARNAEVESELLDVLRTLQRMSAPAGFAPQPSGPAYAELMGLLFDPARLLRRVGLNPPPSSFADPKGGTR</sequence>
<gene>
    <name evidence="2" type="ORF">ABJI51_33090</name>
</gene>
<proteinExistence type="predicted"/>
<protein>
    <recommendedName>
        <fullName evidence="4">YbaB/EbfC DNA-binding family protein</fullName>
    </recommendedName>
</protein>
<evidence type="ECO:0008006" key="4">
    <source>
        <dbReference type="Google" id="ProtNLM"/>
    </source>
</evidence>
<feature type="region of interest" description="Disordered" evidence="1">
    <location>
        <begin position="83"/>
        <end position="110"/>
    </location>
</feature>
<feature type="region of interest" description="Disordered" evidence="1">
    <location>
        <begin position="1"/>
        <end position="43"/>
    </location>
</feature>
<name>A0ABV0LNR2_9PSEU</name>
<reference evidence="2 3" key="1">
    <citation type="submission" date="2024-05" db="EMBL/GenBank/DDBJ databases">
        <authorList>
            <person name="Zhao H."/>
            <person name="Xu Y."/>
            <person name="Lin S."/>
            <person name="Spain J.C."/>
            <person name="Zhou N.-Y."/>
        </authorList>
    </citation>
    <scope>NUCLEOTIDE SEQUENCE [LARGE SCALE GENOMIC DNA]</scope>
    <source>
        <strain evidence="2 3">NEAU-NG30</strain>
    </source>
</reference>
<feature type="compositionally biased region" description="Acidic residues" evidence="1">
    <location>
        <begin position="1"/>
        <end position="17"/>
    </location>
</feature>
<dbReference type="Gene3D" id="3.30.1310.10">
    <property type="entry name" value="Nucleoid-associated protein YbaB-like domain"/>
    <property type="match status" value="1"/>
</dbReference>
<evidence type="ECO:0000313" key="3">
    <source>
        <dbReference type="Proteomes" id="UP001440984"/>
    </source>
</evidence>